<sequence>MPTIERLRKRPDFLAAAEGRRFHTERMTAQGRLREAGSDPAAAGLRLGFTITKRVGHAPERNRIRRRLRAAVRAVAADLPVLPADVVLIARRPALQAPFETLKDDLRRAISAALKPRGPKEGAKDGTRGGDGRPRRSGTKSAHGRGAGGGGVPPTPSRRDAGPPAAPSSTPNACGGVPDGQ</sequence>
<evidence type="ECO:0000256" key="4">
    <source>
        <dbReference type="ARBA" id="ARBA00022759"/>
    </source>
</evidence>
<evidence type="ECO:0000256" key="3">
    <source>
        <dbReference type="ARBA" id="ARBA00022722"/>
    </source>
</evidence>
<keyword evidence="2 7" id="KW-0819">tRNA processing</keyword>
<evidence type="ECO:0000256" key="7">
    <source>
        <dbReference type="HAMAP-Rule" id="MF_00227"/>
    </source>
</evidence>
<comment type="caution">
    <text evidence="10">The sequence shown here is derived from an EMBL/GenBank/DDBJ whole genome shotgun (WGS) entry which is preliminary data.</text>
</comment>
<reference evidence="10" key="1">
    <citation type="journal article" date="2021" name="Front. Microbiol.">
        <title>Comprehensive Comparative Genomics and Phenotyping of Methylobacterium Species.</title>
        <authorList>
            <person name="Alessa O."/>
            <person name="Ogura Y."/>
            <person name="Fujitani Y."/>
            <person name="Takami H."/>
            <person name="Hayashi T."/>
            <person name="Sahin N."/>
            <person name="Tani A."/>
        </authorList>
    </citation>
    <scope>NUCLEOTIDE SEQUENCE</scope>
    <source>
        <strain evidence="10">DSM 23632</strain>
    </source>
</reference>
<protein>
    <recommendedName>
        <fullName evidence="7 8">Ribonuclease P protein component</fullName>
        <shortName evidence="7">RNase P protein</shortName>
        <shortName evidence="7">RNaseP protein</shortName>
        <ecNumber evidence="7 8">3.1.26.5</ecNumber>
    </recommendedName>
    <alternativeName>
        <fullName evidence="7">Protein C5</fullName>
    </alternativeName>
</protein>
<comment type="subunit">
    <text evidence="7">Consists of a catalytic RNA component (M1 or rnpB) and a protein subunit.</text>
</comment>
<evidence type="ECO:0000256" key="5">
    <source>
        <dbReference type="ARBA" id="ARBA00022801"/>
    </source>
</evidence>
<dbReference type="EC" id="3.1.26.5" evidence="7 8"/>
<keyword evidence="3 7" id="KW-0540">Nuclease</keyword>
<dbReference type="PROSITE" id="PS00648">
    <property type="entry name" value="RIBONUCLEASE_P"/>
    <property type="match status" value="1"/>
</dbReference>
<evidence type="ECO:0000256" key="1">
    <source>
        <dbReference type="ARBA" id="ARBA00002663"/>
    </source>
</evidence>
<name>A0ABQ4U575_9HYPH</name>
<dbReference type="RefSeq" id="WP_238184545.1">
    <property type="nucleotide sequence ID" value="NZ_BPRB01000262.1"/>
</dbReference>
<comment type="catalytic activity">
    <reaction evidence="7">
        <text>Endonucleolytic cleavage of RNA, removing 5'-extranucleotides from tRNA precursor.</text>
        <dbReference type="EC" id="3.1.26.5"/>
    </reaction>
</comment>
<dbReference type="EMBL" id="BPRB01000262">
    <property type="protein sequence ID" value="GJE61992.1"/>
    <property type="molecule type" value="Genomic_DNA"/>
</dbReference>
<proteinExistence type="inferred from homology"/>
<dbReference type="InterPro" id="IPR000100">
    <property type="entry name" value="RNase_P"/>
</dbReference>
<dbReference type="PANTHER" id="PTHR33992">
    <property type="entry name" value="RIBONUCLEASE P PROTEIN COMPONENT"/>
    <property type="match status" value="1"/>
</dbReference>
<keyword evidence="5 7" id="KW-0378">Hydrolase</keyword>
<organism evidence="10 11">
    <name type="scientific">Methylobacterium trifolii</name>
    <dbReference type="NCBI Taxonomy" id="1003092"/>
    <lineage>
        <taxon>Bacteria</taxon>
        <taxon>Pseudomonadati</taxon>
        <taxon>Pseudomonadota</taxon>
        <taxon>Alphaproteobacteria</taxon>
        <taxon>Hyphomicrobiales</taxon>
        <taxon>Methylobacteriaceae</taxon>
        <taxon>Methylobacterium</taxon>
    </lineage>
</organism>
<evidence type="ECO:0000313" key="11">
    <source>
        <dbReference type="Proteomes" id="UP001055057"/>
    </source>
</evidence>
<evidence type="ECO:0000256" key="6">
    <source>
        <dbReference type="ARBA" id="ARBA00022884"/>
    </source>
</evidence>
<dbReference type="PANTHER" id="PTHR33992:SF1">
    <property type="entry name" value="RIBONUCLEASE P PROTEIN COMPONENT"/>
    <property type="match status" value="1"/>
</dbReference>
<dbReference type="Gene3D" id="3.30.230.10">
    <property type="match status" value="1"/>
</dbReference>
<comment type="function">
    <text evidence="1 7">RNaseP catalyzes the removal of the 5'-leader sequence from pre-tRNA to produce the mature 5'-terminus. It can also cleave other RNA substrates such as 4.5S RNA. The protein component plays an auxiliary but essential role in vivo by binding to the 5'-leader sequence and broadening the substrate specificity of the ribozyme.</text>
</comment>
<dbReference type="InterPro" id="IPR020539">
    <property type="entry name" value="RNase_P_CS"/>
</dbReference>
<dbReference type="NCBIfam" id="TIGR00188">
    <property type="entry name" value="rnpA"/>
    <property type="match status" value="1"/>
</dbReference>
<dbReference type="Pfam" id="PF00825">
    <property type="entry name" value="Ribonuclease_P"/>
    <property type="match status" value="1"/>
</dbReference>
<gene>
    <name evidence="7 10" type="primary">rnpA</name>
    <name evidence="10" type="ORF">MPOCJGCO_4120</name>
</gene>
<dbReference type="InterPro" id="IPR014721">
    <property type="entry name" value="Ribsml_uS5_D2-typ_fold_subgr"/>
</dbReference>
<dbReference type="HAMAP" id="MF_00227">
    <property type="entry name" value="RNase_P"/>
    <property type="match status" value="1"/>
</dbReference>
<accession>A0ABQ4U575</accession>
<dbReference type="SUPFAM" id="SSF54211">
    <property type="entry name" value="Ribosomal protein S5 domain 2-like"/>
    <property type="match status" value="1"/>
</dbReference>
<evidence type="ECO:0000256" key="2">
    <source>
        <dbReference type="ARBA" id="ARBA00022694"/>
    </source>
</evidence>
<reference evidence="10" key="2">
    <citation type="submission" date="2021-08" db="EMBL/GenBank/DDBJ databases">
        <authorList>
            <person name="Tani A."/>
            <person name="Ola A."/>
            <person name="Ogura Y."/>
            <person name="Katsura K."/>
            <person name="Hayashi T."/>
        </authorList>
    </citation>
    <scope>NUCLEOTIDE SEQUENCE</scope>
    <source>
        <strain evidence="10">DSM 23632</strain>
    </source>
</reference>
<evidence type="ECO:0000313" key="10">
    <source>
        <dbReference type="EMBL" id="GJE61992.1"/>
    </source>
</evidence>
<comment type="similarity">
    <text evidence="7">Belongs to the RnpA family.</text>
</comment>
<feature type="region of interest" description="Disordered" evidence="9">
    <location>
        <begin position="112"/>
        <end position="181"/>
    </location>
</feature>
<evidence type="ECO:0000256" key="8">
    <source>
        <dbReference type="NCBIfam" id="TIGR00188"/>
    </source>
</evidence>
<evidence type="ECO:0000256" key="9">
    <source>
        <dbReference type="SAM" id="MobiDB-lite"/>
    </source>
</evidence>
<keyword evidence="6 7" id="KW-0694">RNA-binding</keyword>
<dbReference type="Proteomes" id="UP001055057">
    <property type="component" value="Unassembled WGS sequence"/>
</dbReference>
<keyword evidence="11" id="KW-1185">Reference proteome</keyword>
<keyword evidence="4 7" id="KW-0255">Endonuclease</keyword>
<dbReference type="InterPro" id="IPR020568">
    <property type="entry name" value="Ribosomal_Su5_D2-typ_SF"/>
</dbReference>
<feature type="compositionally biased region" description="Basic and acidic residues" evidence="9">
    <location>
        <begin position="118"/>
        <end position="134"/>
    </location>
</feature>